<dbReference type="InParanoid" id="A0A067M9X5"/>
<feature type="compositionally biased region" description="Polar residues" evidence="1">
    <location>
        <begin position="965"/>
        <end position="974"/>
    </location>
</feature>
<feature type="compositionally biased region" description="Basic and acidic residues" evidence="1">
    <location>
        <begin position="628"/>
        <end position="642"/>
    </location>
</feature>
<feature type="compositionally biased region" description="Basic and acidic residues" evidence="1">
    <location>
        <begin position="377"/>
        <end position="386"/>
    </location>
</feature>
<accession>A0A067M9X5</accession>
<feature type="region of interest" description="Disordered" evidence="1">
    <location>
        <begin position="1234"/>
        <end position="1269"/>
    </location>
</feature>
<keyword evidence="3" id="KW-1185">Reference proteome</keyword>
<evidence type="ECO:0000313" key="3">
    <source>
        <dbReference type="Proteomes" id="UP000027195"/>
    </source>
</evidence>
<feature type="region of interest" description="Disordered" evidence="1">
    <location>
        <begin position="1414"/>
        <end position="1470"/>
    </location>
</feature>
<evidence type="ECO:0000313" key="2">
    <source>
        <dbReference type="EMBL" id="KDQ11510.1"/>
    </source>
</evidence>
<feature type="compositionally biased region" description="Polar residues" evidence="1">
    <location>
        <begin position="114"/>
        <end position="132"/>
    </location>
</feature>
<feature type="region of interest" description="Disordered" evidence="1">
    <location>
        <begin position="110"/>
        <end position="132"/>
    </location>
</feature>
<feature type="compositionally biased region" description="Basic residues" evidence="1">
    <location>
        <begin position="242"/>
        <end position="252"/>
    </location>
</feature>
<proteinExistence type="predicted"/>
<organism evidence="2 3">
    <name type="scientific">Botryobasidium botryosum (strain FD-172 SS1)</name>
    <dbReference type="NCBI Taxonomy" id="930990"/>
    <lineage>
        <taxon>Eukaryota</taxon>
        <taxon>Fungi</taxon>
        <taxon>Dikarya</taxon>
        <taxon>Basidiomycota</taxon>
        <taxon>Agaricomycotina</taxon>
        <taxon>Agaricomycetes</taxon>
        <taxon>Cantharellales</taxon>
        <taxon>Botryobasidiaceae</taxon>
        <taxon>Botryobasidium</taxon>
    </lineage>
</organism>
<feature type="region of interest" description="Disordered" evidence="1">
    <location>
        <begin position="657"/>
        <end position="798"/>
    </location>
</feature>
<reference evidence="3" key="1">
    <citation type="journal article" date="2014" name="Proc. Natl. Acad. Sci. U.S.A.">
        <title>Extensive sampling of basidiomycete genomes demonstrates inadequacy of the white-rot/brown-rot paradigm for wood decay fungi.</title>
        <authorList>
            <person name="Riley R."/>
            <person name="Salamov A.A."/>
            <person name="Brown D.W."/>
            <person name="Nagy L.G."/>
            <person name="Floudas D."/>
            <person name="Held B.W."/>
            <person name="Levasseur A."/>
            <person name="Lombard V."/>
            <person name="Morin E."/>
            <person name="Otillar R."/>
            <person name="Lindquist E.A."/>
            <person name="Sun H."/>
            <person name="LaButti K.M."/>
            <person name="Schmutz J."/>
            <person name="Jabbour D."/>
            <person name="Luo H."/>
            <person name="Baker S.E."/>
            <person name="Pisabarro A.G."/>
            <person name="Walton J.D."/>
            <person name="Blanchette R.A."/>
            <person name="Henrissat B."/>
            <person name="Martin F."/>
            <person name="Cullen D."/>
            <person name="Hibbett D.S."/>
            <person name="Grigoriev I.V."/>
        </authorList>
    </citation>
    <scope>NUCLEOTIDE SEQUENCE [LARGE SCALE GENOMIC DNA]</scope>
    <source>
        <strain evidence="3">FD-172 SS1</strain>
    </source>
</reference>
<feature type="region of interest" description="Disordered" evidence="1">
    <location>
        <begin position="945"/>
        <end position="983"/>
    </location>
</feature>
<dbReference type="HOGENOM" id="CLU_244555_0_0_1"/>
<feature type="region of interest" description="Disordered" evidence="1">
    <location>
        <begin position="193"/>
        <end position="386"/>
    </location>
</feature>
<feature type="compositionally biased region" description="Polar residues" evidence="1">
    <location>
        <begin position="1247"/>
        <end position="1267"/>
    </location>
</feature>
<feature type="region of interest" description="Disordered" evidence="1">
    <location>
        <begin position="609"/>
        <end position="643"/>
    </location>
</feature>
<feature type="compositionally biased region" description="Polar residues" evidence="1">
    <location>
        <begin position="1110"/>
        <end position="1119"/>
    </location>
</feature>
<feature type="region of interest" description="Disordered" evidence="1">
    <location>
        <begin position="418"/>
        <end position="494"/>
    </location>
</feature>
<feature type="compositionally biased region" description="Basic and acidic residues" evidence="1">
    <location>
        <begin position="331"/>
        <end position="349"/>
    </location>
</feature>
<feature type="compositionally biased region" description="Polar residues" evidence="1">
    <location>
        <begin position="763"/>
        <end position="788"/>
    </location>
</feature>
<protein>
    <submittedName>
        <fullName evidence="2">Uncharacterized protein</fullName>
    </submittedName>
</protein>
<feature type="compositionally biased region" description="Polar residues" evidence="1">
    <location>
        <begin position="1067"/>
        <end position="1078"/>
    </location>
</feature>
<evidence type="ECO:0000256" key="1">
    <source>
        <dbReference type="SAM" id="MobiDB-lite"/>
    </source>
</evidence>
<dbReference type="Proteomes" id="UP000027195">
    <property type="component" value="Unassembled WGS sequence"/>
</dbReference>
<feature type="region of interest" description="Disordered" evidence="1">
    <location>
        <begin position="148"/>
        <end position="169"/>
    </location>
</feature>
<feature type="region of interest" description="Disordered" evidence="1">
    <location>
        <begin position="1322"/>
        <end position="1374"/>
    </location>
</feature>
<feature type="region of interest" description="Disordered" evidence="1">
    <location>
        <begin position="855"/>
        <end position="883"/>
    </location>
</feature>
<feature type="compositionally biased region" description="Basic and acidic residues" evidence="1">
    <location>
        <begin position="946"/>
        <end position="958"/>
    </location>
</feature>
<dbReference type="EMBL" id="KL198058">
    <property type="protein sequence ID" value="KDQ11510.1"/>
    <property type="molecule type" value="Genomic_DNA"/>
</dbReference>
<feature type="compositionally biased region" description="Basic and acidic residues" evidence="1">
    <location>
        <begin position="459"/>
        <end position="468"/>
    </location>
</feature>
<feature type="compositionally biased region" description="Basic and acidic residues" evidence="1">
    <location>
        <begin position="155"/>
        <end position="169"/>
    </location>
</feature>
<gene>
    <name evidence="2" type="ORF">BOTBODRAFT_177337</name>
</gene>
<feature type="region of interest" description="Disordered" evidence="1">
    <location>
        <begin position="1056"/>
        <end position="1143"/>
    </location>
</feature>
<name>A0A067M9X5_BOTB1</name>
<feature type="compositionally biased region" description="Polar residues" evidence="1">
    <location>
        <begin position="199"/>
        <end position="217"/>
    </location>
</feature>
<sequence length="1594" mass="174692">MTTTTPIAVLDGYAITTTTTTSEAAIGLSTTLAKESTWNPRLPAELAEGLEDPAMFSDFAGHWASMYGFILEEMPLMALWTLREDFLSRRGYVSTAVMNNKNYSHAYTSAGGIPTQSTRKNSQTATRAATDSQRIAGQAVLLQSTATATPSAYTDAREHDKNSVFEPRWRNTNDDGRVIPALSNTNEIFKFRIGDSPPILTSPTPTACESAQPSPQTRRPPRPLVLSSPHADVQRTSPRGPRSPRRIAKTRKGALLPRSPPIGSPLDSNHQGRPPLARTPRVHFTTSAEHRQHGGDDDDSEPSAHIVGIPPLHGPKPLISPNIEPPCPPHQEWEHGGNENGSESRELESSGRGITTPAYLRRNDERSSRAMEGSIPCRDKRDNTLSRRPGEYITRFHNKWEAHASNRCAFNATGLDKTRKGASLPRSSENGSPWDPSHQGDAPHYRTLGVQPSSPADQARQRNSDGKASEPSARTIAALSSGSPKPSIGLGTEPPYALHRQWRFTERENGSASRTLVLSQRGNPPPVHLHRSDEHSSCVNQGSNPYLSEGDKLPNRHLGTCTYITRLCDKRGSHATNLGAPSAPSTGKTRWGALLPRYLHAGLPPDPNYRGYLPGHGTPGVHPTDLPAKGRRDENTGDEPHEPTAIAQAVDALTRGEPMYSPHREGRLVDAENGSQSYTLEPSHKEDTPPAYSRKNDAYSSYAYEGNRPYRSERDNIPSCHSGPYITRFRSKREPHVINPRASSATSPEKTRKGVLLPHLPQTGISPDSNQQGRPPGYSTPSVQSTGLPEQDRRRDDDTAKRYAVIAQAAGALPIGEPPYSLHREWQPTSLKNGLQGRKLESAQRASTLSVHLGENDEHSSRAVEGNVPYHDERDKTPNRRPGVYITRVHNKPEAHASNRCAFSAICIDETRKGALLPCLPQNGSPQDPIDQGHTLQSYTPSVHLTEQDRQRDSDGKASEPCARTISTLTSGEPNPSIGLGIEPPYALHREWRSIGHENGSQSRTLESQRGNLSPVYMRKNDELSSCANQGKFPYRGERDKVPDYRSGTYITRIQNKRESHVISARAASTTGPPSGLSNHHDAERRHSGSRTRQTHSSIHGTEVAGMHPQESNDSTSAVHDTKRPPYSLYQGRRQSLVRENGSLSRRFEPRQRVDIPPVNLCKSDDYSSYTSEGNLPYRDERDKIPDRRLGTYNAHPQNKREFHVNSLCESGTANPYTGLFDHHDAERRIRGLRTRQTHPCDLDDPASTSPTNGDNQRPQYSYNEGTAGQKKERIACSSHTITPHDCVCDGAGCDWQPLGTAIKVDARSRSQDLSTFHVHSMDGRRTGSPVKDSAESSTRGVPAWHTNGCDIRATGTHASGTRSPKSHESRGLITDTHSYGSLRACCMSREPESITHTMPDDGRRKGKISACHTRSPIVDGSNENATNSQRGKDLGKSKVNPSVVHAPSAYRQPNRGGAASSNEDNAGHRSEDSYAMLTRSSSALDSGNTHAPPYETGLLPPCKISQGRLSLKSSVFITRSVKTSNEESSPVSGILFPYGQESGWNTPDLDWLTPHEEKPGMNQHGEGTASCALACSPTDYSHGLSVRWVCDPG</sequence>